<evidence type="ECO:0000256" key="11">
    <source>
        <dbReference type="ARBA" id="ARBA00023136"/>
    </source>
</evidence>
<evidence type="ECO:0000313" key="19">
    <source>
        <dbReference type="Proteomes" id="UP000031443"/>
    </source>
</evidence>
<gene>
    <name evidence="18" type="ORF">UY3_00771</name>
</gene>
<organism evidence="18 19">
    <name type="scientific">Chelonia mydas</name>
    <name type="common">Green sea-turtle</name>
    <name type="synonym">Chelonia agassizi</name>
    <dbReference type="NCBI Taxonomy" id="8469"/>
    <lineage>
        <taxon>Eukaryota</taxon>
        <taxon>Metazoa</taxon>
        <taxon>Chordata</taxon>
        <taxon>Craniata</taxon>
        <taxon>Vertebrata</taxon>
        <taxon>Euteleostomi</taxon>
        <taxon>Archelosauria</taxon>
        <taxon>Testudinata</taxon>
        <taxon>Testudines</taxon>
        <taxon>Cryptodira</taxon>
        <taxon>Durocryptodira</taxon>
        <taxon>Americhelydia</taxon>
        <taxon>Chelonioidea</taxon>
        <taxon>Cheloniidae</taxon>
        <taxon>Chelonia</taxon>
    </lineage>
</organism>
<dbReference type="Pfam" id="PF00028">
    <property type="entry name" value="Cadherin"/>
    <property type="match status" value="4"/>
</dbReference>
<sequence>MHSATQGWGSSGELVRFEDCTRWKLALYDADDADFRVLADGTVLVRHQTQLPGQGKTFTVSAWDSTGKKFAASVTVKNQSPRSAQESAPGHPAEVLMFPQARPGLQRQKRDWVIPPIRVPENERGPFPKKLVQIKSNRDKESKIIYSITGQGADTPPNGVFTIEAKTGWMMVTQPLDREDIDKYHLFSHAVSENGKPVEEPMEIIITVTDQNDNKPQFTQELFKGSVLEGALPGTSVMQVTATDADDAIESYNGVIAYSILNQEPKEPHPQMFTIHRATGAISVIASGLDRERVREYTLTLQAADLDGEGLTATASAVIKIADTNDNAPVFDPRTYTVAVPENEAGREVQRLTVTDTDEVNTAAWRAVYTIVRGNEGGFFTVTTDRETNEGILQTAKGLDFEVRSQFILYVAATNEEPFVVKLSTSTATVTVNVEDVNEAPVFDPPIRTAQVSEDVPIGQKITSYMAQDPDKMQSQTIQASSVPYRSIGNDPAGWLEIHPENGIITAKAQLDREAVFVKNNTYTAIVLAVDDGAPPATGTGTLLLTLLDVNDHGPEPDPREITVCNQNPVPQVLTIVDKDLPPNTSPFRAELLHGSGASWAAEMDSKGEQHGAPSGKRRAPLEQAAWHTPTCLVSSSPPAAAAALRAAEEGGEGALAAPRGPVLLLLLLLFVRQRKVVKEPLLLPEDDTRDNVFYYGEEGGGEEDQDYDLSQLHRGLEARPEVLVRNDVVPTLLPAPQYRPRPANPDEIGNFIEENLKAADTDPTAPPYDSLLVFDYEGNGSEAASLSSLNSSASDQDQDYDYLKDWGGRFRKLADMYGGGEDEKGTSATCFCHQVAIEPAIKTESSETSSSPGEPGSDTSGVLPVYTRARTPSREPLPQPSENKRPESGALQGGFCLDEKSVMLTQGIVFV</sequence>
<dbReference type="GO" id="GO:0044331">
    <property type="term" value="P:cell-cell adhesion mediated by cadherin"/>
    <property type="evidence" value="ECO:0007669"/>
    <property type="project" value="TreeGrafter"/>
</dbReference>
<dbReference type="FunFam" id="4.10.900.10:FF:000001">
    <property type="entry name" value="Cadherin 2"/>
    <property type="match status" value="1"/>
</dbReference>
<evidence type="ECO:0000256" key="6">
    <source>
        <dbReference type="ARBA" id="ARBA00022729"/>
    </source>
</evidence>
<keyword evidence="9 14" id="KW-0130">Cell adhesion</keyword>
<keyword evidence="10" id="KW-1133">Transmembrane helix</keyword>
<evidence type="ECO:0000259" key="17">
    <source>
        <dbReference type="PROSITE" id="PS50268"/>
    </source>
</evidence>
<dbReference type="GO" id="GO:0009986">
    <property type="term" value="C:cell surface"/>
    <property type="evidence" value="ECO:0007669"/>
    <property type="project" value="UniProtKB-ARBA"/>
</dbReference>
<keyword evidence="19" id="KW-1185">Reference proteome</keyword>
<evidence type="ECO:0000256" key="10">
    <source>
        <dbReference type="ARBA" id="ARBA00022989"/>
    </source>
</evidence>
<evidence type="ECO:0000256" key="5">
    <source>
        <dbReference type="ARBA" id="ARBA00022723"/>
    </source>
</evidence>
<keyword evidence="12" id="KW-0325">Glycoprotein</keyword>
<dbReference type="GO" id="GO:0005737">
    <property type="term" value="C:cytoplasm"/>
    <property type="evidence" value="ECO:0007669"/>
    <property type="project" value="TreeGrafter"/>
</dbReference>
<dbReference type="InterPro" id="IPR027397">
    <property type="entry name" value="Catenin-bd_sf"/>
</dbReference>
<evidence type="ECO:0000256" key="14">
    <source>
        <dbReference type="RuleBase" id="RU003318"/>
    </source>
</evidence>
<evidence type="ECO:0000256" key="4">
    <source>
        <dbReference type="ARBA" id="ARBA00022692"/>
    </source>
</evidence>
<dbReference type="FunFam" id="2.60.40.60:FF:000022">
    <property type="entry name" value="Cadherin 2"/>
    <property type="match status" value="1"/>
</dbReference>
<evidence type="ECO:0000256" key="8">
    <source>
        <dbReference type="ARBA" id="ARBA00022837"/>
    </source>
</evidence>
<proteinExistence type="predicted"/>
<dbReference type="PANTHER" id="PTHR24027">
    <property type="entry name" value="CADHERIN-23"/>
    <property type="match status" value="1"/>
</dbReference>
<feature type="domain" description="Cadherin" evidence="17">
    <location>
        <begin position="219"/>
        <end position="331"/>
    </location>
</feature>
<dbReference type="InterPro" id="IPR000233">
    <property type="entry name" value="Cadherin_Y-type_LIR"/>
</dbReference>
<keyword evidence="11" id="KW-0472">Membrane</keyword>
<dbReference type="GO" id="GO:0016477">
    <property type="term" value="P:cell migration"/>
    <property type="evidence" value="ECO:0007669"/>
    <property type="project" value="TreeGrafter"/>
</dbReference>
<dbReference type="Pfam" id="PF08758">
    <property type="entry name" value="Cadherin_pro"/>
    <property type="match status" value="1"/>
</dbReference>
<evidence type="ECO:0000256" key="3">
    <source>
        <dbReference type="ARBA" id="ARBA00022685"/>
    </source>
</evidence>
<dbReference type="eggNOG" id="KOG3594">
    <property type="taxonomic scope" value="Eukaryota"/>
</dbReference>
<dbReference type="SMART" id="SM01055">
    <property type="entry name" value="Cadherin_pro"/>
    <property type="match status" value="1"/>
</dbReference>
<feature type="domain" description="Cadherin" evidence="17">
    <location>
        <begin position="444"/>
        <end position="557"/>
    </location>
</feature>
<reference evidence="19" key="1">
    <citation type="journal article" date="2013" name="Nat. Genet.">
        <title>The draft genomes of soft-shell turtle and green sea turtle yield insights into the development and evolution of the turtle-specific body plan.</title>
        <authorList>
            <person name="Wang Z."/>
            <person name="Pascual-Anaya J."/>
            <person name="Zadissa A."/>
            <person name="Li W."/>
            <person name="Niimura Y."/>
            <person name="Huang Z."/>
            <person name="Li C."/>
            <person name="White S."/>
            <person name="Xiong Z."/>
            <person name="Fang D."/>
            <person name="Wang B."/>
            <person name="Ming Y."/>
            <person name="Chen Y."/>
            <person name="Zheng Y."/>
            <person name="Kuraku S."/>
            <person name="Pignatelli M."/>
            <person name="Herrero J."/>
            <person name="Beal K."/>
            <person name="Nozawa M."/>
            <person name="Li Q."/>
            <person name="Wang J."/>
            <person name="Zhang H."/>
            <person name="Yu L."/>
            <person name="Shigenobu S."/>
            <person name="Wang J."/>
            <person name="Liu J."/>
            <person name="Flicek P."/>
            <person name="Searle S."/>
            <person name="Wang J."/>
            <person name="Kuratani S."/>
            <person name="Yin Y."/>
            <person name="Aken B."/>
            <person name="Zhang G."/>
            <person name="Irie N."/>
        </authorList>
    </citation>
    <scope>NUCLEOTIDE SEQUENCE [LARGE SCALE GENOMIC DNA]</scope>
</reference>
<keyword evidence="3" id="KW-0165">Cleavage on pair of basic residues</keyword>
<dbReference type="PANTHER" id="PTHR24027:SF446">
    <property type="entry name" value="CADHERIN-3"/>
    <property type="match status" value="1"/>
</dbReference>
<dbReference type="SMART" id="SM00112">
    <property type="entry name" value="CA"/>
    <property type="match status" value="4"/>
</dbReference>
<evidence type="ECO:0000256" key="15">
    <source>
        <dbReference type="RuleBase" id="RU004357"/>
    </source>
</evidence>
<dbReference type="InterPro" id="IPR039808">
    <property type="entry name" value="Cadherin"/>
</dbReference>
<comment type="function">
    <text evidence="15">Cadherins are calcium-dependent cell adhesion proteins.</text>
</comment>
<evidence type="ECO:0000313" key="18">
    <source>
        <dbReference type="EMBL" id="EMP41927.1"/>
    </source>
</evidence>
<dbReference type="SUPFAM" id="SSF49313">
    <property type="entry name" value="Cadherin-like"/>
    <property type="match status" value="5"/>
</dbReference>
<dbReference type="GO" id="GO:0000902">
    <property type="term" value="P:cell morphogenesis"/>
    <property type="evidence" value="ECO:0007669"/>
    <property type="project" value="TreeGrafter"/>
</dbReference>
<evidence type="ECO:0000256" key="16">
    <source>
        <dbReference type="SAM" id="MobiDB-lite"/>
    </source>
</evidence>
<dbReference type="CDD" id="cd11304">
    <property type="entry name" value="Cadherin_repeat"/>
    <property type="match status" value="3"/>
</dbReference>
<feature type="region of interest" description="Disordered" evidence="16">
    <location>
        <begin position="842"/>
        <end position="893"/>
    </location>
</feature>
<dbReference type="InterPro" id="IPR014868">
    <property type="entry name" value="Cadherin_pro_dom"/>
</dbReference>
<dbReference type="AlphaFoldDB" id="M7CL88"/>
<comment type="subcellular location">
    <subcellularLocation>
        <location evidence="1 14">Cell membrane</location>
        <topology evidence="1 14">Single-pass type I membrane protein</topology>
    </subcellularLocation>
</comment>
<dbReference type="Gene3D" id="2.60.40.60">
    <property type="entry name" value="Cadherins"/>
    <property type="match status" value="6"/>
</dbReference>
<dbReference type="PROSITE" id="PS00232">
    <property type="entry name" value="CADHERIN_1"/>
    <property type="match status" value="2"/>
</dbReference>
<dbReference type="STRING" id="8469.M7CL88"/>
<keyword evidence="2" id="KW-1003">Cell membrane</keyword>
<name>M7CL88_CHEMY</name>
<dbReference type="GO" id="GO:0007043">
    <property type="term" value="P:cell-cell junction assembly"/>
    <property type="evidence" value="ECO:0007669"/>
    <property type="project" value="TreeGrafter"/>
</dbReference>
<dbReference type="EMBL" id="KB480854">
    <property type="protein sequence ID" value="EMP41927.1"/>
    <property type="molecule type" value="Genomic_DNA"/>
</dbReference>
<dbReference type="Gene3D" id="4.10.900.10">
    <property type="entry name" value="TCF3-CBD (Catenin binding domain)"/>
    <property type="match status" value="1"/>
</dbReference>
<dbReference type="PRINTS" id="PR00205">
    <property type="entry name" value="CADHERIN"/>
</dbReference>
<dbReference type="FunFam" id="2.60.40.60:FF:000011">
    <property type="entry name" value="Cadherin 1"/>
    <property type="match status" value="1"/>
</dbReference>
<dbReference type="GO" id="GO:0016339">
    <property type="term" value="P:calcium-dependent cell-cell adhesion via plasma membrane cell adhesion molecules"/>
    <property type="evidence" value="ECO:0007669"/>
    <property type="project" value="TreeGrafter"/>
</dbReference>
<dbReference type="Proteomes" id="UP000031443">
    <property type="component" value="Unassembled WGS sequence"/>
</dbReference>
<feature type="domain" description="Cadherin" evidence="17">
    <location>
        <begin position="111"/>
        <end position="218"/>
    </location>
</feature>
<keyword evidence="6" id="KW-0732">Signal</keyword>
<keyword evidence="5" id="KW-0479">Metal-binding</keyword>
<dbReference type="GO" id="GO:0016342">
    <property type="term" value="C:catenin complex"/>
    <property type="evidence" value="ECO:0007669"/>
    <property type="project" value="TreeGrafter"/>
</dbReference>
<evidence type="ECO:0000256" key="1">
    <source>
        <dbReference type="ARBA" id="ARBA00004251"/>
    </source>
</evidence>
<protein>
    <submittedName>
        <fullName evidence="18">B-cadherin</fullName>
    </submittedName>
</protein>
<dbReference type="PROSITE" id="PS50268">
    <property type="entry name" value="CADHERIN_2"/>
    <property type="match status" value="4"/>
</dbReference>
<feature type="compositionally biased region" description="Low complexity" evidence="16">
    <location>
        <begin position="847"/>
        <end position="862"/>
    </location>
</feature>
<dbReference type="GO" id="GO:0005509">
    <property type="term" value="F:calcium ion binding"/>
    <property type="evidence" value="ECO:0007669"/>
    <property type="project" value="UniProtKB-UniRule"/>
</dbReference>
<feature type="domain" description="Cadherin" evidence="17">
    <location>
        <begin position="332"/>
        <end position="443"/>
    </location>
</feature>
<dbReference type="InterPro" id="IPR002126">
    <property type="entry name" value="Cadherin-like_dom"/>
</dbReference>
<dbReference type="CDD" id="cd00031">
    <property type="entry name" value="CA_like"/>
    <property type="match status" value="1"/>
</dbReference>
<evidence type="ECO:0000256" key="9">
    <source>
        <dbReference type="ARBA" id="ARBA00022889"/>
    </source>
</evidence>
<dbReference type="GO" id="GO:0008013">
    <property type="term" value="F:beta-catenin binding"/>
    <property type="evidence" value="ECO:0007669"/>
    <property type="project" value="TreeGrafter"/>
</dbReference>
<dbReference type="GO" id="GO:0007156">
    <property type="term" value="P:homophilic cell adhesion via plasma membrane adhesion molecules"/>
    <property type="evidence" value="ECO:0007669"/>
    <property type="project" value="InterPro"/>
</dbReference>
<keyword evidence="7" id="KW-0677">Repeat</keyword>
<evidence type="ECO:0000256" key="12">
    <source>
        <dbReference type="ARBA" id="ARBA00023180"/>
    </source>
</evidence>
<dbReference type="InterPro" id="IPR015919">
    <property type="entry name" value="Cadherin-like_sf"/>
</dbReference>
<evidence type="ECO:0000256" key="13">
    <source>
        <dbReference type="PROSITE-ProRule" id="PRU00043"/>
    </source>
</evidence>
<dbReference type="GO" id="GO:0045296">
    <property type="term" value="F:cadherin binding"/>
    <property type="evidence" value="ECO:0007669"/>
    <property type="project" value="TreeGrafter"/>
</dbReference>
<keyword evidence="8 13" id="KW-0106">Calcium</keyword>
<dbReference type="GO" id="GO:0034332">
    <property type="term" value="P:adherens junction organization"/>
    <property type="evidence" value="ECO:0007669"/>
    <property type="project" value="TreeGrafter"/>
</dbReference>
<dbReference type="FunFam" id="2.60.40.60:FF:000019">
    <property type="entry name" value="Cadherin 2"/>
    <property type="match status" value="1"/>
</dbReference>
<keyword evidence="4 14" id="KW-0812">Transmembrane</keyword>
<evidence type="ECO:0000256" key="2">
    <source>
        <dbReference type="ARBA" id="ARBA00022475"/>
    </source>
</evidence>
<dbReference type="GO" id="GO:0005912">
    <property type="term" value="C:adherens junction"/>
    <property type="evidence" value="ECO:0007669"/>
    <property type="project" value="TreeGrafter"/>
</dbReference>
<dbReference type="FunFam" id="2.60.40.60:FF:000027">
    <property type="entry name" value="Cadherin 2"/>
    <property type="match status" value="1"/>
</dbReference>
<dbReference type="Pfam" id="PF01049">
    <property type="entry name" value="CADH_Y-type_LIR"/>
    <property type="match status" value="1"/>
</dbReference>
<dbReference type="InterPro" id="IPR020894">
    <property type="entry name" value="Cadherin_CS"/>
</dbReference>
<accession>M7CL88</accession>
<evidence type="ECO:0000256" key="7">
    <source>
        <dbReference type="ARBA" id="ARBA00022737"/>
    </source>
</evidence>